<dbReference type="RefSeq" id="WP_108961302.1">
    <property type="nucleotide sequence ID" value="NZ_BFAZ01000011.1"/>
</dbReference>
<proteinExistence type="predicted"/>
<dbReference type="AlphaFoldDB" id="A0A2P2DI75"/>
<evidence type="ECO:0000313" key="1">
    <source>
        <dbReference type="EMBL" id="GBF44324.1"/>
    </source>
</evidence>
<dbReference type="Proteomes" id="UP000245206">
    <property type="component" value="Unassembled WGS sequence"/>
</dbReference>
<reference evidence="2" key="1">
    <citation type="journal article" date="2019" name="Microbiol. Immunol.">
        <title>Molecular and phenotypic characterization of Leptospira johnsonii sp. nov., Leptospira ellinghausenii sp. nov. and Leptospira ryugenii sp. nov. isolated from soil and water in Japan.</title>
        <authorList>
            <person name="Masuzawa T."/>
            <person name="Saito M."/>
            <person name="Nakao R."/>
            <person name="Nikaido Y."/>
            <person name="Matsumoto M."/>
            <person name="Ogawa M."/>
            <person name="Yokoyama M."/>
            <person name="Hidaka Y."/>
            <person name="Tomita J."/>
            <person name="Sakakibara K."/>
            <person name="Suzuki K."/>
            <person name="Yasuda S."/>
            <person name="Sato H."/>
            <person name="Yamaguchi M."/>
            <person name="Yoshida S.I."/>
            <person name="Koizumi N."/>
            <person name="Kawamura Y."/>
        </authorList>
    </citation>
    <scope>NUCLEOTIDE SEQUENCE [LARGE SCALE GENOMIC DNA]</scope>
    <source>
        <strain evidence="2">E18</strain>
    </source>
</reference>
<protein>
    <submittedName>
        <fullName evidence="1">Uncharacterized protein</fullName>
    </submittedName>
</protein>
<name>A0A2P2DI75_9LEPT</name>
<accession>A0A2P2DI75</accession>
<comment type="caution">
    <text evidence="1">The sequence shown here is derived from an EMBL/GenBank/DDBJ whole genome shotgun (WGS) entry which is preliminary data.</text>
</comment>
<organism evidence="1 2">
    <name type="scientific">Leptospira ellinghausenii</name>
    <dbReference type="NCBI Taxonomy" id="1917822"/>
    <lineage>
        <taxon>Bacteria</taxon>
        <taxon>Pseudomonadati</taxon>
        <taxon>Spirochaetota</taxon>
        <taxon>Spirochaetia</taxon>
        <taxon>Leptospirales</taxon>
        <taxon>Leptospiraceae</taxon>
        <taxon>Leptospira</taxon>
    </lineage>
</organism>
<sequence length="179" mass="20823">MDQEFTDLVVKNAKSIAVSHLWAFYRDKDDSQFSRNPSLDYHLHFISFDDDNENIGFLCLDTGDFLFSDRATFGNSTHRVLKTELIHTFIDNLTNYLSVQGKDKDLVEQIVLNKCPQVIWDKFNEIKNATFFKSITGLANYLDTRKVVTGKTHDIHSQPETYKNFEYEILEERGLQTVN</sequence>
<evidence type="ECO:0000313" key="2">
    <source>
        <dbReference type="Proteomes" id="UP000245206"/>
    </source>
</evidence>
<gene>
    <name evidence="1" type="ORF">LPTSP2_36270</name>
</gene>
<keyword evidence="2" id="KW-1185">Reference proteome</keyword>
<dbReference type="EMBL" id="BFAZ01000011">
    <property type="protein sequence ID" value="GBF44324.1"/>
    <property type="molecule type" value="Genomic_DNA"/>
</dbReference>